<gene>
    <name evidence="1" type="ORF">NZD86_21960</name>
</gene>
<keyword evidence="2" id="KW-1185">Reference proteome</keyword>
<dbReference type="NCBIfam" id="TIGR01784">
    <property type="entry name" value="T_den_put_tspse"/>
    <property type="match status" value="1"/>
</dbReference>
<reference evidence="1" key="1">
    <citation type="submission" date="2022-08" db="EMBL/GenBank/DDBJ databases">
        <title>Alicyclobacillus dauci DSM2870, complete genome.</title>
        <authorList>
            <person name="Wang Q."/>
            <person name="Cai R."/>
            <person name="Wang Z."/>
        </authorList>
    </citation>
    <scope>NUCLEOTIDE SEQUENCE</scope>
    <source>
        <strain evidence="1">DSM 28700</strain>
    </source>
</reference>
<evidence type="ECO:0000313" key="2">
    <source>
        <dbReference type="Proteomes" id="UP001164803"/>
    </source>
</evidence>
<name>A0ABY6ZAQ0_9BACL</name>
<dbReference type="Proteomes" id="UP001164803">
    <property type="component" value="Chromosome"/>
</dbReference>
<organism evidence="1 2">
    <name type="scientific">Alicyclobacillus dauci</name>
    <dbReference type="NCBI Taxonomy" id="1475485"/>
    <lineage>
        <taxon>Bacteria</taxon>
        <taxon>Bacillati</taxon>
        <taxon>Bacillota</taxon>
        <taxon>Bacilli</taxon>
        <taxon>Bacillales</taxon>
        <taxon>Alicyclobacillaceae</taxon>
        <taxon>Alicyclobacillus</taxon>
    </lineage>
</organism>
<dbReference type="PANTHER" id="PTHR41317:SF1">
    <property type="entry name" value="PD-(D_E)XK NUCLEASE FAMILY TRANSPOSASE"/>
    <property type="match status" value="1"/>
</dbReference>
<dbReference type="EMBL" id="CP104064">
    <property type="protein sequence ID" value="WAH39314.1"/>
    <property type="molecule type" value="Genomic_DNA"/>
</dbReference>
<dbReference type="InterPro" id="IPR010106">
    <property type="entry name" value="RpnA"/>
</dbReference>
<evidence type="ECO:0000313" key="1">
    <source>
        <dbReference type="EMBL" id="WAH39314.1"/>
    </source>
</evidence>
<proteinExistence type="predicted"/>
<sequence length="277" mass="32257">MELLKPKIDFVFKRIFGTEENQDILLDFVNSVFESAGEPQVLSVDILNPYIDKGAVRDKQSILDIRARGADGQYINVEIQLWNRKDIEKRTLFYWAKMYSGQLEEGDPYRKLSKTVTINILDFDYIHAEKYHTTFHLREDSTSLMLTDDIEIHFIELRKLKEQSYGTQRRLVRWMLFIAGLSNEKLEELAMEEPVIRKALTTLEFLSQDAEARRLYEERQRALRDEISAVEGAREEGREEGRLEVARNLLTMGLSVVEIAKATGLPEEDILKLQKPN</sequence>
<protein>
    <submittedName>
        <fullName evidence="1">Rpn family recombination-promoting nuclease/putative transposase</fullName>
    </submittedName>
</protein>
<dbReference type="Pfam" id="PF12784">
    <property type="entry name" value="PDDEXK_2"/>
    <property type="match status" value="1"/>
</dbReference>
<dbReference type="PANTHER" id="PTHR41317">
    <property type="entry name" value="PD-(D_E)XK NUCLEASE FAMILY TRANSPOSASE"/>
    <property type="match status" value="1"/>
</dbReference>
<accession>A0ABY6ZAQ0</accession>